<keyword evidence="7 11" id="KW-0378">Hydrolase</keyword>
<dbReference type="EC" id="3.2.1.-" evidence="11"/>
<dbReference type="Gene3D" id="2.70.98.30">
    <property type="entry name" value="Golgi alpha-mannosidase II, domain 4"/>
    <property type="match status" value="1"/>
</dbReference>
<dbReference type="GO" id="GO:0030246">
    <property type="term" value="F:carbohydrate binding"/>
    <property type="evidence" value="ECO:0007669"/>
    <property type="project" value="InterPro"/>
</dbReference>
<evidence type="ECO:0000256" key="8">
    <source>
        <dbReference type="ARBA" id="ARBA00022833"/>
    </source>
</evidence>
<dbReference type="RefSeq" id="XP_020847753.1">
    <property type="nucleotide sequence ID" value="XM_020992094.1"/>
</dbReference>
<dbReference type="InterPro" id="IPR011013">
    <property type="entry name" value="Gal_mutarotase_sf_dom"/>
</dbReference>
<evidence type="ECO:0000313" key="14">
    <source>
        <dbReference type="RefSeq" id="XP_020847753.1"/>
    </source>
</evidence>
<dbReference type="GO" id="GO:0046872">
    <property type="term" value="F:metal ion binding"/>
    <property type="evidence" value="ECO:0007669"/>
    <property type="project" value="UniProtKB-KW"/>
</dbReference>
<comment type="similarity">
    <text evidence="3 11">Belongs to the glycosyl hydrolase 38 family.</text>
</comment>
<dbReference type="InParanoid" id="A0A6P5KQ06"/>
<dbReference type="Gene3D" id="3.20.110.10">
    <property type="entry name" value="Glycoside hydrolase 38, N terminal domain"/>
    <property type="match status" value="1"/>
</dbReference>
<dbReference type="PANTHER" id="PTHR11607:SF28">
    <property type="entry name" value="EPIDIDYMIS-SPECIFIC ALPHA-MANNOSIDASE"/>
    <property type="match status" value="1"/>
</dbReference>
<dbReference type="FunFam" id="3.20.110.10:FF:000004">
    <property type="entry name" value="Alpha-mannosidase"/>
    <property type="match status" value="1"/>
</dbReference>
<dbReference type="InterPro" id="IPR000602">
    <property type="entry name" value="Glyco_hydro_38_N"/>
</dbReference>
<dbReference type="Pfam" id="PF07748">
    <property type="entry name" value="Glyco_hydro_38C"/>
    <property type="match status" value="1"/>
</dbReference>
<gene>
    <name evidence="14" type="primary">MAN2B2</name>
</gene>
<dbReference type="SUPFAM" id="SSF88688">
    <property type="entry name" value="Families 57/38 glycoside transferase middle domain"/>
    <property type="match status" value="1"/>
</dbReference>
<evidence type="ECO:0000259" key="12">
    <source>
        <dbReference type="SMART" id="SM00872"/>
    </source>
</evidence>
<dbReference type="GeneID" id="110212194"/>
<dbReference type="SUPFAM" id="SSF88713">
    <property type="entry name" value="Glycoside hydrolase/deacetylase"/>
    <property type="match status" value="1"/>
</dbReference>
<keyword evidence="10 11" id="KW-0326">Glycosidase</keyword>
<evidence type="ECO:0000256" key="10">
    <source>
        <dbReference type="ARBA" id="ARBA00023295"/>
    </source>
</evidence>
<name>A0A6P5KQ06_PHACI</name>
<dbReference type="InterPro" id="IPR027291">
    <property type="entry name" value="Glyco_hydro_38_N_sf"/>
</dbReference>
<dbReference type="GO" id="GO:0005764">
    <property type="term" value="C:lysosome"/>
    <property type="evidence" value="ECO:0007669"/>
    <property type="project" value="TreeGrafter"/>
</dbReference>
<keyword evidence="6 11" id="KW-0732">Signal</keyword>
<dbReference type="InterPro" id="IPR028995">
    <property type="entry name" value="Glyco_hydro_57/38_cen_sf"/>
</dbReference>
<keyword evidence="5 11" id="KW-0479">Metal-binding</keyword>
<dbReference type="InterPro" id="IPR011330">
    <property type="entry name" value="Glyco_hydro/deAcase_b/a-brl"/>
</dbReference>
<comment type="cofactor">
    <cofactor evidence="11">
        <name>Zn(2+)</name>
        <dbReference type="ChEBI" id="CHEBI:29105"/>
    </cofactor>
    <text evidence="11">Binds 1 zinc ion per subunit.</text>
</comment>
<reference evidence="14" key="1">
    <citation type="submission" date="2025-08" db="UniProtKB">
        <authorList>
            <consortium name="RefSeq"/>
        </authorList>
    </citation>
    <scope>IDENTIFICATION</scope>
    <source>
        <tissue evidence="14">Spleen</tissue>
    </source>
</reference>
<dbReference type="KEGG" id="pcw:110212194"/>
<evidence type="ECO:0000256" key="9">
    <source>
        <dbReference type="ARBA" id="ARBA00023180"/>
    </source>
</evidence>
<dbReference type="SUPFAM" id="SSF74650">
    <property type="entry name" value="Galactose mutarotase-like"/>
    <property type="match status" value="1"/>
</dbReference>
<dbReference type="CDD" id="cd10811">
    <property type="entry name" value="GH38N_AMII_Epman_like"/>
    <property type="match status" value="1"/>
</dbReference>
<dbReference type="FunFam" id="2.70.98.30:FF:000005">
    <property type="entry name" value="Alpha-mannosidase"/>
    <property type="match status" value="1"/>
</dbReference>
<evidence type="ECO:0000256" key="6">
    <source>
        <dbReference type="ARBA" id="ARBA00022729"/>
    </source>
</evidence>
<protein>
    <recommendedName>
        <fullName evidence="11">Alpha-mannosidase</fullName>
        <ecNumber evidence="11">3.2.1.-</ecNumber>
    </recommendedName>
</protein>
<evidence type="ECO:0000256" key="1">
    <source>
        <dbReference type="ARBA" id="ARBA00000365"/>
    </source>
</evidence>
<comment type="subcellular location">
    <subcellularLocation>
        <location evidence="2">Secreted</location>
    </subcellularLocation>
</comment>
<dbReference type="InterPro" id="IPR013780">
    <property type="entry name" value="Glyco_hydro_b"/>
</dbReference>
<keyword evidence="8 11" id="KW-0862">Zinc</keyword>
<dbReference type="Gene3D" id="1.20.1270.50">
    <property type="entry name" value="Glycoside hydrolase family 38, central domain"/>
    <property type="match status" value="1"/>
</dbReference>
<sequence>MRLPAWLPPLWLLPLWLLSSPRASGLRGRAPGGLRAFVVPHSHMDVGWVYTVQESMHAYAANVYTSVTEELNRGKQRKFIAVEQEFFRLWWSRVATDTQKHQVHQLVKEGRLEFIIGGQVMHDEAVTHIDDQILQLTEGHGFLYETFGVRPQFSWHVDPFGASAATPTLFALAGFNAHLISRIDYDLKEDMQKAKELQFVWQGSPSLAESQEIFTHVMDQYSYCTPSHVPFSNRSGFYWNGIALFPNPPEDGVYPNMSVPVTDASLSLYAQTMVANIKERAAWFRTQDVLWPWGCDKQFFNSSVQFANMDPLLAYINNHSEEFGVTVEYATVGDYFHAIHDRDVTWSIRNQQDFLPYSTEPFQTWTGFYTSRSSLKGIARRASSCLYAGESMFAQYVLKNPRGPLSKPESLEQLQKLRWAVSEVQHHDGITGTESPKVRDMYVDNLMEGMLAVKKLMASIILDVFWAEKKEELQAGVSDRDSGKQGSEVGPCAVVYNPLAWTVTTFVTVTVHSPGVMVLDESGHPVPAQIQNSTYSQSTYDLYILATIEGLSYRRYYIKTTGKFEEAHQESTSIARVFQFGRKSKKSSHYSGKRLFPVTNECYSILMDRDTNLMHSITERESNQTVQVTQQFLEYKVNADLEHGPISDNYLFTPDGSAVQASDVVGLEIVAGKLVTEIRQYFYRNFTVKDYTYAAYSRIYSIPKGYDGKLLCHRIEQEYRVGPLDLNREAVLRTSTDLNSGQVLYTDNNGYQMQRRTYRAYVNNTVARNYYPMVQTAFMEDNRSRLVLLSERSHGVSSQGNGQIEVMLHRRLWNNFEWDLNYNLTLNDTSVVRPTLWLLLGPKPVTTALYQMSRMALEHRPVVIFGELPINNQMPPGYLQKDAPTLPSSLHLQILSIPGWQYGCNHTEHLQNLQKGHRKESGPDLSRVLLRICHLYEVGEDPDLSQPVAVNLKSLLQSLGTVASVEERSLTGTWDVKDLNRWRWKTAKLESQDFHRSSRMPLGNSTFLLHPKEIKTFFIYFQEQ</sequence>
<dbReference type="Pfam" id="PF09261">
    <property type="entry name" value="Alpha-mann_mid"/>
    <property type="match status" value="1"/>
</dbReference>
<keyword evidence="4" id="KW-0964">Secreted</keyword>
<keyword evidence="13" id="KW-1185">Reference proteome</keyword>
<accession>A0A6P5KQ06</accession>
<dbReference type="PANTHER" id="PTHR11607">
    <property type="entry name" value="ALPHA-MANNOSIDASE"/>
    <property type="match status" value="1"/>
</dbReference>
<dbReference type="FunFam" id="2.60.40.1360:FF:000003">
    <property type="entry name" value="Alpha-mannosidase"/>
    <property type="match status" value="1"/>
</dbReference>
<evidence type="ECO:0000313" key="13">
    <source>
        <dbReference type="Proteomes" id="UP000515140"/>
    </source>
</evidence>
<dbReference type="GO" id="GO:0005576">
    <property type="term" value="C:extracellular region"/>
    <property type="evidence" value="ECO:0007669"/>
    <property type="project" value="UniProtKB-SubCell"/>
</dbReference>
<dbReference type="FunCoup" id="A0A6P5KQ06">
    <property type="interactions" value="216"/>
</dbReference>
<proteinExistence type="inferred from homology"/>
<dbReference type="AlphaFoldDB" id="A0A6P5KQ06"/>
<evidence type="ECO:0000256" key="3">
    <source>
        <dbReference type="ARBA" id="ARBA00009792"/>
    </source>
</evidence>
<dbReference type="InterPro" id="IPR015341">
    <property type="entry name" value="Glyco_hydro_38_cen"/>
</dbReference>
<organism evidence="13 14">
    <name type="scientific">Phascolarctos cinereus</name>
    <name type="common">Koala</name>
    <dbReference type="NCBI Taxonomy" id="38626"/>
    <lineage>
        <taxon>Eukaryota</taxon>
        <taxon>Metazoa</taxon>
        <taxon>Chordata</taxon>
        <taxon>Craniata</taxon>
        <taxon>Vertebrata</taxon>
        <taxon>Euteleostomi</taxon>
        <taxon>Mammalia</taxon>
        <taxon>Metatheria</taxon>
        <taxon>Diprotodontia</taxon>
        <taxon>Phascolarctidae</taxon>
        <taxon>Phascolarctos</taxon>
    </lineage>
</organism>
<dbReference type="SMART" id="SM00872">
    <property type="entry name" value="Alpha-mann_mid"/>
    <property type="match status" value="1"/>
</dbReference>
<dbReference type="Pfam" id="PF01074">
    <property type="entry name" value="Glyco_hydro_38N"/>
    <property type="match status" value="1"/>
</dbReference>
<dbReference type="GO" id="GO:0006013">
    <property type="term" value="P:mannose metabolic process"/>
    <property type="evidence" value="ECO:0007669"/>
    <property type="project" value="InterPro"/>
</dbReference>
<keyword evidence="9" id="KW-0325">Glycoprotein</keyword>
<dbReference type="InterPro" id="IPR011682">
    <property type="entry name" value="Glyco_hydro_38_C"/>
</dbReference>
<evidence type="ECO:0000256" key="4">
    <source>
        <dbReference type="ARBA" id="ARBA00022525"/>
    </source>
</evidence>
<dbReference type="Gene3D" id="2.60.40.1360">
    <property type="match status" value="1"/>
</dbReference>
<evidence type="ECO:0000256" key="5">
    <source>
        <dbReference type="ARBA" id="ARBA00022723"/>
    </source>
</evidence>
<dbReference type="InterPro" id="IPR037094">
    <property type="entry name" value="Glyco_hydro_38_cen_sf"/>
</dbReference>
<evidence type="ECO:0000256" key="11">
    <source>
        <dbReference type="RuleBase" id="RU361199"/>
    </source>
</evidence>
<evidence type="ECO:0000256" key="7">
    <source>
        <dbReference type="ARBA" id="ARBA00022801"/>
    </source>
</evidence>
<feature type="chain" id="PRO_5028500331" description="Alpha-mannosidase" evidence="11">
    <location>
        <begin position="26"/>
        <end position="1024"/>
    </location>
</feature>
<dbReference type="Gene3D" id="2.60.40.1180">
    <property type="entry name" value="Golgi alpha-mannosidase II"/>
    <property type="match status" value="1"/>
</dbReference>
<feature type="signal peptide" evidence="11">
    <location>
        <begin position="1"/>
        <end position="25"/>
    </location>
</feature>
<dbReference type="GO" id="GO:0004559">
    <property type="term" value="F:alpha-mannosidase activity"/>
    <property type="evidence" value="ECO:0007669"/>
    <property type="project" value="UniProtKB-EC"/>
</dbReference>
<evidence type="ECO:0000256" key="2">
    <source>
        <dbReference type="ARBA" id="ARBA00004613"/>
    </source>
</evidence>
<comment type="catalytic activity">
    <reaction evidence="1">
        <text>Hydrolysis of terminal, non-reducing alpha-D-mannose residues in alpha-D-mannosides.</text>
        <dbReference type="EC" id="3.2.1.24"/>
    </reaction>
</comment>
<dbReference type="Proteomes" id="UP000515140">
    <property type="component" value="Unplaced"/>
</dbReference>
<dbReference type="CTD" id="23324"/>
<feature type="domain" description="Glycoside hydrolase family 38 central" evidence="12">
    <location>
        <begin position="363"/>
        <end position="446"/>
    </location>
</feature>
<dbReference type="FunFam" id="1.20.1270.50:FF:000005">
    <property type="entry name" value="Alpha-mannosidase"/>
    <property type="match status" value="1"/>
</dbReference>
<dbReference type="InterPro" id="IPR050843">
    <property type="entry name" value="Glycosyl_Hydrlase_38"/>
</dbReference>